<organism evidence="2 3">
    <name type="scientific">Kitasatospora gansuensis</name>
    <dbReference type="NCBI Taxonomy" id="258050"/>
    <lineage>
        <taxon>Bacteria</taxon>
        <taxon>Bacillati</taxon>
        <taxon>Actinomycetota</taxon>
        <taxon>Actinomycetes</taxon>
        <taxon>Kitasatosporales</taxon>
        <taxon>Streptomycetaceae</taxon>
        <taxon>Kitasatospora</taxon>
    </lineage>
</organism>
<evidence type="ECO:0000313" key="3">
    <source>
        <dbReference type="Proteomes" id="UP000573327"/>
    </source>
</evidence>
<dbReference type="EMBL" id="JACHJR010000001">
    <property type="protein sequence ID" value="MBB4945988.1"/>
    <property type="molecule type" value="Genomic_DNA"/>
</dbReference>
<reference evidence="2 3" key="1">
    <citation type="submission" date="2020-08" db="EMBL/GenBank/DDBJ databases">
        <title>Sequencing the genomes of 1000 actinobacteria strains.</title>
        <authorList>
            <person name="Klenk H.-P."/>
        </authorList>
    </citation>
    <scope>NUCLEOTIDE SEQUENCE [LARGE SCALE GENOMIC DNA]</scope>
    <source>
        <strain evidence="2 3">DSM 44786</strain>
    </source>
</reference>
<protein>
    <recommendedName>
        <fullName evidence="4">Spore-associated protein A</fullName>
    </recommendedName>
</protein>
<sequence>MRKAISVLTAALALIISGFTFAPAASAGTYGCGGSLVDTYDVRTSGGTKYGQVNLYYSTADGGTNCAVTIDTYFGSGVSKDMNVVVVKCVAGSAQGSMCDVGDSRIDRGYYSWYAGPVAVTGTASRCVRVLGYIANPSDSSAYASVATSAAHC</sequence>
<evidence type="ECO:0000256" key="1">
    <source>
        <dbReference type="SAM" id="SignalP"/>
    </source>
</evidence>
<dbReference type="RefSeq" id="WP_184912746.1">
    <property type="nucleotide sequence ID" value="NZ_JACHJR010000001.1"/>
</dbReference>
<evidence type="ECO:0000313" key="2">
    <source>
        <dbReference type="EMBL" id="MBB4945988.1"/>
    </source>
</evidence>
<feature type="signal peptide" evidence="1">
    <location>
        <begin position="1"/>
        <end position="24"/>
    </location>
</feature>
<evidence type="ECO:0008006" key="4">
    <source>
        <dbReference type="Google" id="ProtNLM"/>
    </source>
</evidence>
<dbReference type="Proteomes" id="UP000573327">
    <property type="component" value="Unassembled WGS sequence"/>
</dbReference>
<keyword evidence="1" id="KW-0732">Signal</keyword>
<name>A0A7W7WGF8_9ACTN</name>
<dbReference type="PROSITE" id="PS51257">
    <property type="entry name" value="PROKAR_LIPOPROTEIN"/>
    <property type="match status" value="1"/>
</dbReference>
<proteinExistence type="predicted"/>
<gene>
    <name evidence="2" type="ORF">F4556_001523</name>
</gene>
<dbReference type="AlphaFoldDB" id="A0A7W7WGF8"/>
<keyword evidence="3" id="KW-1185">Reference proteome</keyword>
<accession>A0A7W7WGF8</accession>
<feature type="chain" id="PRO_5039622532" description="Spore-associated protein A" evidence="1">
    <location>
        <begin position="25"/>
        <end position="153"/>
    </location>
</feature>
<comment type="caution">
    <text evidence="2">The sequence shown here is derived from an EMBL/GenBank/DDBJ whole genome shotgun (WGS) entry which is preliminary data.</text>
</comment>